<reference evidence="3" key="1">
    <citation type="journal article" date="2019" name="Int. J. Syst. Evol. Microbiol.">
        <title>The Global Catalogue of Microorganisms (GCM) 10K type strain sequencing project: providing services to taxonomists for standard genome sequencing and annotation.</title>
        <authorList>
            <consortium name="The Broad Institute Genomics Platform"/>
            <consortium name="The Broad Institute Genome Sequencing Center for Infectious Disease"/>
            <person name="Wu L."/>
            <person name="Ma J."/>
        </authorList>
    </citation>
    <scope>NUCLEOTIDE SEQUENCE [LARGE SCALE GENOMIC DNA]</scope>
    <source>
        <strain evidence="3">JCM 17986</strain>
    </source>
</reference>
<dbReference type="EMBL" id="BAABHS010000027">
    <property type="protein sequence ID" value="GAA4983899.1"/>
    <property type="molecule type" value="Genomic_DNA"/>
</dbReference>
<dbReference type="RefSeq" id="WP_345679081.1">
    <property type="nucleotide sequence ID" value="NZ_BAABHS010000027.1"/>
</dbReference>
<feature type="region of interest" description="Disordered" evidence="1">
    <location>
        <begin position="130"/>
        <end position="150"/>
    </location>
</feature>
<dbReference type="Proteomes" id="UP001500466">
    <property type="component" value="Unassembled WGS sequence"/>
</dbReference>
<organism evidence="2 3">
    <name type="scientific">Yinghuangia aomiensis</name>
    <dbReference type="NCBI Taxonomy" id="676205"/>
    <lineage>
        <taxon>Bacteria</taxon>
        <taxon>Bacillati</taxon>
        <taxon>Actinomycetota</taxon>
        <taxon>Actinomycetes</taxon>
        <taxon>Kitasatosporales</taxon>
        <taxon>Streptomycetaceae</taxon>
        <taxon>Yinghuangia</taxon>
    </lineage>
</organism>
<evidence type="ECO:0000313" key="2">
    <source>
        <dbReference type="EMBL" id="GAA4983899.1"/>
    </source>
</evidence>
<protein>
    <submittedName>
        <fullName evidence="2">Uncharacterized protein</fullName>
    </submittedName>
</protein>
<comment type="caution">
    <text evidence="2">The sequence shown here is derived from an EMBL/GenBank/DDBJ whole genome shotgun (WGS) entry which is preliminary data.</text>
</comment>
<keyword evidence="3" id="KW-1185">Reference proteome</keyword>
<sequence length="191" mass="20052">MAPRPHDSAGRDVPRDGWIAAAAAPLSGARLRHRLVLAAPTVGDVVQAAGGLIFDRMIAGWHVLVLVAEPGDQRPLQVLGAVALDLESALASPLRGPRPHAIAVAADLYHAHRQIRDRLHVTADGSPAEVRLWGHGDPGSRSDRTASRYRPSAAARAFKTQALMAASQPPGLAPEAEVFHSLGAVRTLAGV</sequence>
<proteinExistence type="predicted"/>
<gene>
    <name evidence="2" type="ORF">GCM10023205_62270</name>
</gene>
<name>A0ABP9I0Z1_9ACTN</name>
<evidence type="ECO:0000256" key="1">
    <source>
        <dbReference type="SAM" id="MobiDB-lite"/>
    </source>
</evidence>
<feature type="compositionally biased region" description="Basic and acidic residues" evidence="1">
    <location>
        <begin position="132"/>
        <end position="146"/>
    </location>
</feature>
<accession>A0ABP9I0Z1</accession>
<evidence type="ECO:0000313" key="3">
    <source>
        <dbReference type="Proteomes" id="UP001500466"/>
    </source>
</evidence>